<keyword evidence="6" id="KW-1185">Reference proteome</keyword>
<dbReference type="Pfam" id="PF03107">
    <property type="entry name" value="C1_2"/>
    <property type="match status" value="1"/>
</dbReference>
<organism evidence="5 6">
    <name type="scientific">Zingiber officinale</name>
    <name type="common">Ginger</name>
    <name type="synonym">Amomum zingiber</name>
    <dbReference type="NCBI Taxonomy" id="94328"/>
    <lineage>
        <taxon>Eukaryota</taxon>
        <taxon>Viridiplantae</taxon>
        <taxon>Streptophyta</taxon>
        <taxon>Embryophyta</taxon>
        <taxon>Tracheophyta</taxon>
        <taxon>Spermatophyta</taxon>
        <taxon>Magnoliopsida</taxon>
        <taxon>Liliopsida</taxon>
        <taxon>Zingiberales</taxon>
        <taxon>Zingiberaceae</taxon>
        <taxon>Zingiber</taxon>
    </lineage>
</organism>
<evidence type="ECO:0000259" key="4">
    <source>
        <dbReference type="Pfam" id="PF03107"/>
    </source>
</evidence>
<dbReference type="PANTHER" id="PTHR13871:SF96">
    <property type="entry name" value="THIOREDOXIN DOMAIN-CONTAINING PROTEIN"/>
    <property type="match status" value="1"/>
</dbReference>
<dbReference type="PANTHER" id="PTHR13871">
    <property type="entry name" value="THIOREDOXIN"/>
    <property type="match status" value="1"/>
</dbReference>
<evidence type="ECO:0000313" key="6">
    <source>
        <dbReference type="Proteomes" id="UP000734854"/>
    </source>
</evidence>
<sequence>MIYVSSDYYQDSFNKVFLRMPWLALPFGYVQSCALVARGPTGRTITKEARELMIHRTVAYRFTERIKELEHLKEMAKGWPEKIKLDLYDEHELVLTRCFSYGCNGCREMGHIWSYRCEECDFDLHPKCALNQKNKEDGENGEAHGEVTEEEYVCDGEVCLLKTEKKRLI</sequence>
<proteinExistence type="predicted"/>
<dbReference type="SUPFAM" id="SSF57889">
    <property type="entry name" value="Cysteine-rich domain"/>
    <property type="match status" value="1"/>
</dbReference>
<keyword evidence="1" id="KW-0677">Repeat</keyword>
<accession>A0A8J5G565</accession>
<evidence type="ECO:0000313" key="5">
    <source>
        <dbReference type="EMBL" id="KAG6499861.1"/>
    </source>
</evidence>
<gene>
    <name evidence="5" type="ORF">ZIOFF_039660</name>
</gene>
<dbReference type="EMBL" id="JACMSC010000011">
    <property type="protein sequence ID" value="KAG6499861.1"/>
    <property type="molecule type" value="Genomic_DNA"/>
</dbReference>
<dbReference type="Proteomes" id="UP000734854">
    <property type="component" value="Unassembled WGS sequence"/>
</dbReference>
<evidence type="ECO:0000256" key="3">
    <source>
        <dbReference type="ARBA" id="ARBA00023027"/>
    </source>
</evidence>
<evidence type="ECO:0000256" key="1">
    <source>
        <dbReference type="ARBA" id="ARBA00022737"/>
    </source>
</evidence>
<dbReference type="InterPro" id="IPR046349">
    <property type="entry name" value="C1-like_sf"/>
</dbReference>
<keyword evidence="2" id="KW-0560">Oxidoreductase</keyword>
<protein>
    <recommendedName>
        <fullName evidence="4">DC1 domain-containing protein</fullName>
    </recommendedName>
</protein>
<dbReference type="GO" id="GO:0016491">
    <property type="term" value="F:oxidoreductase activity"/>
    <property type="evidence" value="ECO:0007669"/>
    <property type="project" value="UniProtKB-KW"/>
</dbReference>
<dbReference type="InterPro" id="IPR052259">
    <property type="entry name" value="Nucleoredoxin-like"/>
</dbReference>
<keyword evidence="3" id="KW-0520">NAD</keyword>
<evidence type="ECO:0000256" key="2">
    <source>
        <dbReference type="ARBA" id="ARBA00023002"/>
    </source>
</evidence>
<comment type="caution">
    <text evidence="5">The sequence shown here is derived from an EMBL/GenBank/DDBJ whole genome shotgun (WGS) entry which is preliminary data.</text>
</comment>
<dbReference type="AlphaFoldDB" id="A0A8J5G565"/>
<dbReference type="InterPro" id="IPR004146">
    <property type="entry name" value="DC1"/>
</dbReference>
<name>A0A8J5G565_ZINOF</name>
<feature type="domain" description="DC1" evidence="4">
    <location>
        <begin position="89"/>
        <end position="129"/>
    </location>
</feature>
<reference evidence="5 6" key="1">
    <citation type="submission" date="2020-08" db="EMBL/GenBank/DDBJ databases">
        <title>Plant Genome Project.</title>
        <authorList>
            <person name="Zhang R.-G."/>
        </authorList>
    </citation>
    <scope>NUCLEOTIDE SEQUENCE [LARGE SCALE GENOMIC DNA]</scope>
    <source>
        <tissue evidence="5">Rhizome</tissue>
    </source>
</reference>